<dbReference type="InterPro" id="IPR000477">
    <property type="entry name" value="RT_dom"/>
</dbReference>
<dbReference type="PANTHER" id="PTHR33116">
    <property type="entry name" value="REVERSE TRANSCRIPTASE ZINC-BINDING DOMAIN-CONTAINING PROTEIN-RELATED-RELATED"/>
    <property type="match status" value="1"/>
</dbReference>
<name>A0AAW2INW3_SESRA</name>
<dbReference type="InterPro" id="IPR026960">
    <property type="entry name" value="RVT-Znf"/>
</dbReference>
<dbReference type="Gene3D" id="3.60.10.10">
    <property type="entry name" value="Endonuclease/exonuclease/phosphatase"/>
    <property type="match status" value="1"/>
</dbReference>
<reference evidence="2" key="2">
    <citation type="journal article" date="2024" name="Plant">
        <title>Genomic evolution and insights into agronomic trait innovations of Sesamum species.</title>
        <authorList>
            <person name="Miao H."/>
            <person name="Wang L."/>
            <person name="Qu L."/>
            <person name="Liu H."/>
            <person name="Sun Y."/>
            <person name="Le M."/>
            <person name="Wang Q."/>
            <person name="Wei S."/>
            <person name="Zheng Y."/>
            <person name="Lin W."/>
            <person name="Duan Y."/>
            <person name="Cao H."/>
            <person name="Xiong S."/>
            <person name="Wang X."/>
            <person name="Wei L."/>
            <person name="Li C."/>
            <person name="Ma Q."/>
            <person name="Ju M."/>
            <person name="Zhao R."/>
            <person name="Li G."/>
            <person name="Mu C."/>
            <person name="Tian Q."/>
            <person name="Mei H."/>
            <person name="Zhang T."/>
            <person name="Gao T."/>
            <person name="Zhang H."/>
        </authorList>
    </citation>
    <scope>NUCLEOTIDE SEQUENCE</scope>
    <source>
        <strain evidence="2">G02</strain>
    </source>
</reference>
<organism evidence="2">
    <name type="scientific">Sesamum radiatum</name>
    <name type="common">Black benniseed</name>
    <dbReference type="NCBI Taxonomy" id="300843"/>
    <lineage>
        <taxon>Eukaryota</taxon>
        <taxon>Viridiplantae</taxon>
        <taxon>Streptophyta</taxon>
        <taxon>Embryophyta</taxon>
        <taxon>Tracheophyta</taxon>
        <taxon>Spermatophyta</taxon>
        <taxon>Magnoliopsida</taxon>
        <taxon>eudicotyledons</taxon>
        <taxon>Gunneridae</taxon>
        <taxon>Pentapetalae</taxon>
        <taxon>asterids</taxon>
        <taxon>lamiids</taxon>
        <taxon>Lamiales</taxon>
        <taxon>Pedaliaceae</taxon>
        <taxon>Sesamum</taxon>
    </lineage>
</organism>
<gene>
    <name evidence="2" type="ORF">Sradi_7215600</name>
</gene>
<evidence type="ECO:0000313" key="2">
    <source>
        <dbReference type="EMBL" id="KAL0283809.1"/>
    </source>
</evidence>
<dbReference type="PROSITE" id="PS50878">
    <property type="entry name" value="RT_POL"/>
    <property type="match status" value="1"/>
</dbReference>
<dbReference type="Pfam" id="PF13966">
    <property type="entry name" value="zf-RVT"/>
    <property type="match status" value="1"/>
</dbReference>
<dbReference type="AlphaFoldDB" id="A0AAW2INW3"/>
<protein>
    <submittedName>
        <fullName evidence="2">Retrovirus-related Pol polyprotein from type-2 retrotransposable element R2DM</fullName>
    </submittedName>
</protein>
<dbReference type="SUPFAM" id="SSF56219">
    <property type="entry name" value="DNase I-like"/>
    <property type="match status" value="1"/>
</dbReference>
<feature type="domain" description="Reverse transcriptase" evidence="1">
    <location>
        <begin position="366"/>
        <end position="620"/>
    </location>
</feature>
<dbReference type="InterPro" id="IPR036691">
    <property type="entry name" value="Endo/exonu/phosph_ase_sf"/>
</dbReference>
<dbReference type="InterPro" id="IPR043502">
    <property type="entry name" value="DNA/RNA_pol_sf"/>
</dbReference>
<reference evidence="2" key="1">
    <citation type="submission" date="2020-06" db="EMBL/GenBank/DDBJ databases">
        <authorList>
            <person name="Li T."/>
            <person name="Hu X."/>
            <person name="Zhang T."/>
            <person name="Song X."/>
            <person name="Zhang H."/>
            <person name="Dai N."/>
            <person name="Sheng W."/>
            <person name="Hou X."/>
            <person name="Wei L."/>
        </authorList>
    </citation>
    <scope>NUCLEOTIDE SEQUENCE</scope>
    <source>
        <strain evidence="2">G02</strain>
        <tissue evidence="2">Leaf</tissue>
    </source>
</reference>
<sequence>MDITRISAEVTDSPWLVGGDFNTVLDSSEVCGLSGDIRGAADEFRGCLQDTGLIHLPMHGERFTWHNCSRDARSLWKRLDRLLVNDRWLESWPDTTYVSLSARTSDHSPLVLRGDDSNRVAGMFRFDNYLARSTEFIPAVQRVWRHHIVGSAMYAVTRKLKALKPIFRAQRQRKGDLSTNVALAKGFLESAQSMLTADRHCPTLLHLEFCCKLVYRLASRLEQKMLHQRAKMAWMKEGDQCSRVFFRKVAKRRASKRVFQINTTDGRTLTDQPEVIGEFIRYYEELLGGTTRDRWIDLRYLRPWARHILTVEEAEALTAPVSSTEIRQAIFDIDETKAPGPDGYSAGFFKAAWSVIGEEVTQALLDFFRTGRLLKQINATLISLIPKVNSPSVVAEFRPISCCNVLYKAVTKILVQRMRSILHTLISPSQNAFVPGRSIGDNVLLAQELFSGYNQRNLPPRCALKVDLRKAYDTVEWDFLKAALTLFGFPERFIQWIVECVTTTSYSVCINGAPHGFFRGARGLRQGDPMSPFLFVLVMEVLTLMLRQRIEQNGGKAEPNSIQLFKDGLIDFAELSGLQANLQKSHLILSRSAAAYRDSLLAILDFQEGHLPLRYLGLPLLASRLTISDCQPILRKMEARIKGWEGVMLSFAGRVQLIKSVLSALQVYWAMAFILPKHIIKEIEKRLRNFLWKGNLDTGYAKVSWQQVCRPVNEGGLGIRDIHSLNKGLMSRHLWRIISHDSNSIWVSWILHYRLQESSVWTIRTRTGTWGWRKLIRLRDALRPHVHYQIGDGTSFSLWHDPWHPRGPLLPQFPLGPRHTALPPTAPLSAVISEDTWSWPHITDMESIDITHDLPAIHGGRDRIQWTGPRGSFSSAAAYDLFRPPGPTVGWSSLLVGTFHIPRHRFILWLALQGRLSTTDKPWLQHLGSVCVLCQDGVPESHEHLFFMCPFASECIRAIRREVFFHWPYYNWSSVIRWASARWRGKHVVNAAYRALFASLVYHLWQERNSRIFQHSSRPTEEIVRMVVSETRDLIICKQLPRTVSTRGLYRLWRIPWPVEV</sequence>
<dbReference type="Pfam" id="PF00078">
    <property type="entry name" value="RVT_1"/>
    <property type="match status" value="1"/>
</dbReference>
<comment type="caution">
    <text evidence="2">The sequence shown here is derived from an EMBL/GenBank/DDBJ whole genome shotgun (WGS) entry which is preliminary data.</text>
</comment>
<dbReference type="CDD" id="cd01650">
    <property type="entry name" value="RT_nLTR_like"/>
    <property type="match status" value="1"/>
</dbReference>
<evidence type="ECO:0000259" key="1">
    <source>
        <dbReference type="PROSITE" id="PS50878"/>
    </source>
</evidence>
<dbReference type="PANTHER" id="PTHR33116:SF84">
    <property type="entry name" value="RNA-DIRECTED DNA POLYMERASE"/>
    <property type="match status" value="1"/>
</dbReference>
<dbReference type="EMBL" id="JACGWJ010001228">
    <property type="protein sequence ID" value="KAL0283809.1"/>
    <property type="molecule type" value="Genomic_DNA"/>
</dbReference>
<dbReference type="SUPFAM" id="SSF56672">
    <property type="entry name" value="DNA/RNA polymerases"/>
    <property type="match status" value="1"/>
</dbReference>
<proteinExistence type="predicted"/>
<accession>A0AAW2INW3</accession>